<accession>A0ABQ8K7L8</accession>
<dbReference type="GeneID" id="71998032"/>
<protein>
    <submittedName>
        <fullName evidence="1">Uncharacterized protein</fullName>
    </submittedName>
</protein>
<reference evidence="1 2" key="1">
    <citation type="journal article" date="2021" name="Environ. Microbiol.">
        <title>Gene family expansions and transcriptome signatures uncover fungal adaptations to wood decay.</title>
        <authorList>
            <person name="Hage H."/>
            <person name="Miyauchi S."/>
            <person name="Viragh M."/>
            <person name="Drula E."/>
            <person name="Min B."/>
            <person name="Chaduli D."/>
            <person name="Navarro D."/>
            <person name="Favel A."/>
            <person name="Norest M."/>
            <person name="Lesage-Meessen L."/>
            <person name="Balint B."/>
            <person name="Merenyi Z."/>
            <person name="de Eugenio L."/>
            <person name="Morin E."/>
            <person name="Martinez A.T."/>
            <person name="Baldrian P."/>
            <person name="Stursova M."/>
            <person name="Martinez M.J."/>
            <person name="Novotny C."/>
            <person name="Magnuson J.K."/>
            <person name="Spatafora J.W."/>
            <person name="Maurice S."/>
            <person name="Pangilinan J."/>
            <person name="Andreopoulos W."/>
            <person name="LaButti K."/>
            <person name="Hundley H."/>
            <person name="Na H."/>
            <person name="Kuo A."/>
            <person name="Barry K."/>
            <person name="Lipzen A."/>
            <person name="Henrissat B."/>
            <person name="Riley R."/>
            <person name="Ahrendt S."/>
            <person name="Nagy L.G."/>
            <person name="Grigoriev I.V."/>
            <person name="Martin F."/>
            <person name="Rosso M.N."/>
        </authorList>
    </citation>
    <scope>NUCLEOTIDE SEQUENCE [LARGE SCALE GENOMIC DNA]</scope>
    <source>
        <strain evidence="1 2">CIRM-BRFM 1785</strain>
    </source>
</reference>
<evidence type="ECO:0000313" key="1">
    <source>
        <dbReference type="EMBL" id="KAH9833047.1"/>
    </source>
</evidence>
<comment type="caution">
    <text evidence="1">The sequence shown here is derived from an EMBL/GenBank/DDBJ whole genome shotgun (WGS) entry which is preliminary data.</text>
</comment>
<evidence type="ECO:0000313" key="2">
    <source>
        <dbReference type="Proteomes" id="UP000814176"/>
    </source>
</evidence>
<gene>
    <name evidence="1" type="ORF">C8Q71DRAFT_250531</name>
</gene>
<organism evidence="1 2">
    <name type="scientific">Rhodofomes roseus</name>
    <dbReference type="NCBI Taxonomy" id="34475"/>
    <lineage>
        <taxon>Eukaryota</taxon>
        <taxon>Fungi</taxon>
        <taxon>Dikarya</taxon>
        <taxon>Basidiomycota</taxon>
        <taxon>Agaricomycotina</taxon>
        <taxon>Agaricomycetes</taxon>
        <taxon>Polyporales</taxon>
        <taxon>Rhodofomes</taxon>
    </lineage>
</organism>
<keyword evidence="2" id="KW-1185">Reference proteome</keyword>
<dbReference type="Proteomes" id="UP000814176">
    <property type="component" value="Unassembled WGS sequence"/>
</dbReference>
<name>A0ABQ8K7L8_9APHY</name>
<dbReference type="RefSeq" id="XP_047775813.1">
    <property type="nucleotide sequence ID" value="XM_047917300.1"/>
</dbReference>
<proteinExistence type="predicted"/>
<sequence length="241" mass="26996">MRARSSKDERTDERPFVEPAPRRLWLAKGHGAMPAYPALGPFSAAGQLRWSAKQGEGNARRRCYKFIHAGFVPDLWYGPRRHVRQESTEIPSTTNGPPLSPRWERIYFSNGRGVKEKKDDFRRCLRLHCKTACSRSPCIYNPPSSTSAMCGEPPSSCPPTISLRSDLRTTQEYRSDQHPNLPTEYWVLSTSGAESMLQWAPTCPMDSTVYSTTPGYPCLSTGPVQASPWSPHLAAASQPQR</sequence>
<dbReference type="EMBL" id="JADCUA010000020">
    <property type="protein sequence ID" value="KAH9833047.1"/>
    <property type="molecule type" value="Genomic_DNA"/>
</dbReference>